<keyword evidence="2" id="KW-1185">Reference proteome</keyword>
<organism evidence="1 2">
    <name type="scientific">Violaceomyces palustris</name>
    <dbReference type="NCBI Taxonomy" id="1673888"/>
    <lineage>
        <taxon>Eukaryota</taxon>
        <taxon>Fungi</taxon>
        <taxon>Dikarya</taxon>
        <taxon>Basidiomycota</taxon>
        <taxon>Ustilaginomycotina</taxon>
        <taxon>Ustilaginomycetes</taxon>
        <taxon>Violaceomycetales</taxon>
        <taxon>Violaceomycetaceae</taxon>
        <taxon>Violaceomyces</taxon>
    </lineage>
</organism>
<gene>
    <name evidence="1" type="ORF">IE53DRAFT_104133</name>
</gene>
<reference evidence="1 2" key="1">
    <citation type="journal article" date="2018" name="Mol. Biol. Evol.">
        <title>Broad Genomic Sampling Reveals a Smut Pathogenic Ancestry of the Fungal Clade Ustilaginomycotina.</title>
        <authorList>
            <person name="Kijpornyongpan T."/>
            <person name="Mondo S.J."/>
            <person name="Barry K."/>
            <person name="Sandor L."/>
            <person name="Lee J."/>
            <person name="Lipzen A."/>
            <person name="Pangilinan J."/>
            <person name="LaButti K."/>
            <person name="Hainaut M."/>
            <person name="Henrissat B."/>
            <person name="Grigoriev I.V."/>
            <person name="Spatafora J.W."/>
            <person name="Aime M.C."/>
        </authorList>
    </citation>
    <scope>NUCLEOTIDE SEQUENCE [LARGE SCALE GENOMIC DNA]</scope>
    <source>
        <strain evidence="1 2">SA 807</strain>
    </source>
</reference>
<dbReference type="EMBL" id="KZ819951">
    <property type="protein sequence ID" value="PWN50264.1"/>
    <property type="molecule type" value="Genomic_DNA"/>
</dbReference>
<evidence type="ECO:0000313" key="1">
    <source>
        <dbReference type="EMBL" id="PWN50264.1"/>
    </source>
</evidence>
<name>A0ACD0NWR0_9BASI</name>
<keyword evidence="1" id="KW-0378">Hydrolase</keyword>
<accession>A0ACD0NWR0</accession>
<evidence type="ECO:0000313" key="2">
    <source>
        <dbReference type="Proteomes" id="UP000245626"/>
    </source>
</evidence>
<protein>
    <submittedName>
        <fullName evidence="1">Glycoside hydrolase</fullName>
    </submittedName>
</protein>
<proteinExistence type="predicted"/>
<sequence length="402" mass="44358">MVKTFLSILALSLTLSLLSISVVTSGIHGFRSSKGLQSRTLARSPRSGAHESFRRVAANLSRRNQGSKNEGEGNGSQDRTGFIKGVNVPWGNGPYGHWLSKGLVGNWEAEFKRFDLISTLQAAKETGSTWVRIWIFEGGQGLKVDEEGRVISLNQDLFQNLDYLFHQAESLGLEIFPTLFSEYPGTRLFPVSDFLADQQANVMMMENAVKPFLDRYGGRITALELWNELDQYGNSNYYSTTLKSSGDRIPDWVKTTTETVKSLRPDLNVTVSQIYSLQASSSSNSYFQGLGLDFYTFHFYPDSVGVAEQLVPSSQLGLDRPVLIGEFGSKYDASLEDQVDLVRSVLQSARSNGYMGALSWLLGTPGQRQADCQDTNGDGQGSQNLLDCRGGKGPVFQAFKES</sequence>
<dbReference type="Proteomes" id="UP000245626">
    <property type="component" value="Unassembled WGS sequence"/>
</dbReference>